<accession>A0A6A5KNV3</accession>
<dbReference type="Proteomes" id="UP000800040">
    <property type="component" value="Unassembled WGS sequence"/>
</dbReference>
<evidence type="ECO:0000313" key="2">
    <source>
        <dbReference type="Proteomes" id="UP000800040"/>
    </source>
</evidence>
<sequence length="336" mass="37994">MPSDDAPSPLLALPRELRDNILDHLTLSGYVYTSTTTTDTRDLYRGGRATGATYVDTRIWLPCRPPANILATCKQLRDEALEHHVRMLNSLSPTPTPPSEKPLSNVLAERLGAEFAEEAERACDDGTLRITLEVQRQLRGTHGYHVPVREELSPRFLALLPLLSAARKLRLAIWPGYDWWNGGPQPLIDKRGNACINADAASKPNAASFAISTVLQHLPHVRQLTLDVLMEASDVRKWDLPDRKWENVQPWLDSTLTTNVRPILRQINRNMTIFFEASQPEPFYTQHETRLSLENTWKVDRKGDMGTPTMLTVCVEPADIEFLKALVIEESFIRTD</sequence>
<protein>
    <submittedName>
        <fullName evidence="1">Uncharacterized protein</fullName>
    </submittedName>
</protein>
<name>A0A6A5KNV3_9PLEO</name>
<evidence type="ECO:0000313" key="1">
    <source>
        <dbReference type="EMBL" id="KAF1837399.1"/>
    </source>
</evidence>
<proteinExistence type="predicted"/>
<organism evidence="1 2">
    <name type="scientific">Decorospora gaudefroyi</name>
    <dbReference type="NCBI Taxonomy" id="184978"/>
    <lineage>
        <taxon>Eukaryota</taxon>
        <taxon>Fungi</taxon>
        <taxon>Dikarya</taxon>
        <taxon>Ascomycota</taxon>
        <taxon>Pezizomycotina</taxon>
        <taxon>Dothideomycetes</taxon>
        <taxon>Pleosporomycetidae</taxon>
        <taxon>Pleosporales</taxon>
        <taxon>Pleosporineae</taxon>
        <taxon>Pleosporaceae</taxon>
        <taxon>Decorospora</taxon>
    </lineage>
</organism>
<gene>
    <name evidence="1" type="ORF">BDW02DRAFT_566058</name>
</gene>
<dbReference type="OrthoDB" id="3894566at2759"/>
<reference evidence="1" key="1">
    <citation type="submission" date="2020-01" db="EMBL/GenBank/DDBJ databases">
        <authorList>
            <consortium name="DOE Joint Genome Institute"/>
            <person name="Haridas S."/>
            <person name="Albert R."/>
            <person name="Binder M."/>
            <person name="Bloem J."/>
            <person name="Labutti K."/>
            <person name="Salamov A."/>
            <person name="Andreopoulos B."/>
            <person name="Baker S.E."/>
            <person name="Barry K."/>
            <person name="Bills G."/>
            <person name="Bluhm B.H."/>
            <person name="Cannon C."/>
            <person name="Castanera R."/>
            <person name="Culley D.E."/>
            <person name="Daum C."/>
            <person name="Ezra D."/>
            <person name="Gonzalez J.B."/>
            <person name="Henrissat B."/>
            <person name="Kuo A."/>
            <person name="Liang C."/>
            <person name="Lipzen A."/>
            <person name="Lutzoni F."/>
            <person name="Magnuson J."/>
            <person name="Mondo S."/>
            <person name="Nolan M."/>
            <person name="Ohm R."/>
            <person name="Pangilinan J."/>
            <person name="Park H.-J."/>
            <person name="Ramirez L."/>
            <person name="Alfaro M."/>
            <person name="Sun H."/>
            <person name="Tritt A."/>
            <person name="Yoshinaga Y."/>
            <person name="Zwiers L.-H."/>
            <person name="Turgeon B.G."/>
            <person name="Goodwin S.B."/>
            <person name="Spatafora J.W."/>
            <person name="Crous P.W."/>
            <person name="Grigoriev I.V."/>
        </authorList>
    </citation>
    <scope>NUCLEOTIDE SEQUENCE</scope>
    <source>
        <strain evidence="1">P77</strain>
    </source>
</reference>
<dbReference type="EMBL" id="ML975262">
    <property type="protein sequence ID" value="KAF1837399.1"/>
    <property type="molecule type" value="Genomic_DNA"/>
</dbReference>
<keyword evidence="2" id="KW-1185">Reference proteome</keyword>
<dbReference type="AlphaFoldDB" id="A0A6A5KNV3"/>